<dbReference type="KEGG" id="pns:A9D12_03385"/>
<dbReference type="EMBL" id="CP016033">
    <property type="protein sequence ID" value="ANK12134.1"/>
    <property type="molecule type" value="Genomic_DNA"/>
</dbReference>
<reference evidence="1 2" key="1">
    <citation type="submission" date="2016-05" db="EMBL/GenBank/DDBJ databases">
        <title>Compelete Genome Sequence of Bacteriochlorophyll-Synthesizing Bacterium Porphyrobacter neustonensis DSM 9434.</title>
        <authorList>
            <person name="Shi X.-L."/>
            <person name="Wu Y.-H."/>
            <person name="Cheng H."/>
            <person name="Xu L."/>
            <person name="Zhang X.-Q."/>
            <person name="Wang C.-S."/>
            <person name="Xu X.-W."/>
        </authorList>
    </citation>
    <scope>NUCLEOTIDE SEQUENCE [LARGE SCALE GENOMIC DNA]</scope>
    <source>
        <strain evidence="1 2">DSM 9434</strain>
    </source>
</reference>
<keyword evidence="2" id="KW-1185">Reference proteome</keyword>
<sequence length="82" mass="8309">MIKNIIGAVVGAKLAKNTPKVDNGTGAILGSIAPLVIARMSLPTMLAVGAGGYLLKKHREKQAAGDTLASKPVSAYTPVNPA</sequence>
<gene>
    <name evidence="1" type="ORF">A9D12_03385</name>
</gene>
<evidence type="ECO:0000313" key="2">
    <source>
        <dbReference type="Proteomes" id="UP000078263"/>
    </source>
</evidence>
<proteinExistence type="predicted"/>
<dbReference type="STRING" id="1112.A9D12_03385"/>
<dbReference type="AlphaFoldDB" id="A0A192D2Z9"/>
<accession>A0A192D2Z9</accession>
<organism evidence="1 2">
    <name type="scientific">Erythrobacter neustonensis</name>
    <dbReference type="NCBI Taxonomy" id="1112"/>
    <lineage>
        <taxon>Bacteria</taxon>
        <taxon>Pseudomonadati</taxon>
        <taxon>Pseudomonadota</taxon>
        <taxon>Alphaproteobacteria</taxon>
        <taxon>Sphingomonadales</taxon>
        <taxon>Erythrobacteraceae</taxon>
        <taxon>Erythrobacter/Porphyrobacter group</taxon>
        <taxon>Erythrobacter</taxon>
    </lineage>
</organism>
<evidence type="ECO:0000313" key="1">
    <source>
        <dbReference type="EMBL" id="ANK12134.1"/>
    </source>
</evidence>
<dbReference type="RefSeq" id="WP_068349784.1">
    <property type="nucleotide sequence ID" value="NZ_CP016033.1"/>
</dbReference>
<dbReference type="OrthoDB" id="7392176at2"/>
<name>A0A192D2Z9_9SPHN</name>
<protein>
    <submittedName>
        <fullName evidence="1">Uncharacterized protein</fullName>
    </submittedName>
</protein>
<dbReference type="Proteomes" id="UP000078263">
    <property type="component" value="Chromosome"/>
</dbReference>